<proteinExistence type="predicted"/>
<sequence>MVPHGVPNCPKGEWDTKLPQSWSQSTDRVSDAHSLQIGPHRV</sequence>
<feature type="compositionally biased region" description="Polar residues" evidence="1">
    <location>
        <begin position="18"/>
        <end position="27"/>
    </location>
</feature>
<organism evidence="2">
    <name type="scientific">Sinorhizobium medicae</name>
    <dbReference type="NCBI Taxonomy" id="110321"/>
    <lineage>
        <taxon>Bacteria</taxon>
        <taxon>Pseudomonadati</taxon>
        <taxon>Pseudomonadota</taxon>
        <taxon>Alphaproteobacteria</taxon>
        <taxon>Hyphomicrobiales</taxon>
        <taxon>Rhizobiaceae</taxon>
        <taxon>Sinorhizobium/Ensifer group</taxon>
        <taxon>Sinorhizobium</taxon>
    </lineage>
</organism>
<accession>A0A508WQK6</accession>
<evidence type="ECO:0000256" key="1">
    <source>
        <dbReference type="SAM" id="MobiDB-lite"/>
    </source>
</evidence>
<dbReference type="EMBL" id="CABFNB010000031">
    <property type="protein sequence ID" value="VTZ59795.1"/>
    <property type="molecule type" value="Genomic_DNA"/>
</dbReference>
<protein>
    <submittedName>
        <fullName evidence="2">Uncharacterized protein</fullName>
    </submittedName>
</protein>
<dbReference type="AlphaFoldDB" id="A0A508WQK6"/>
<evidence type="ECO:0000313" key="2">
    <source>
        <dbReference type="EMBL" id="VTZ59795.1"/>
    </source>
</evidence>
<name>A0A508WQK6_9HYPH</name>
<feature type="region of interest" description="Disordered" evidence="1">
    <location>
        <begin position="1"/>
        <end position="42"/>
    </location>
</feature>
<dbReference type="Proteomes" id="UP000507954">
    <property type="component" value="Unassembled WGS sequence"/>
</dbReference>
<gene>
    <name evidence="2" type="ORF">EMEDMD4_1260003</name>
</gene>
<reference evidence="2" key="1">
    <citation type="submission" date="2019-06" db="EMBL/GenBank/DDBJ databases">
        <authorList>
            <person name="Le Quere A."/>
            <person name="Colella S."/>
        </authorList>
    </citation>
    <scope>NUCLEOTIDE SEQUENCE</scope>
    <source>
        <strain evidence="2">EmedicaeMD41</strain>
    </source>
</reference>